<dbReference type="Proteomes" id="UP001327093">
    <property type="component" value="Unassembled WGS sequence"/>
</dbReference>
<dbReference type="PANTHER" id="PTHR35010:SF2">
    <property type="entry name" value="BLL4672 PROTEIN"/>
    <property type="match status" value="1"/>
</dbReference>
<protein>
    <submittedName>
        <fullName evidence="2">Helix-turn-helix transcriptional regulator</fullName>
    </submittedName>
</protein>
<dbReference type="Pfam" id="PF13560">
    <property type="entry name" value="HTH_31"/>
    <property type="match status" value="1"/>
</dbReference>
<comment type="caution">
    <text evidence="2">The sequence shown here is derived from an EMBL/GenBank/DDBJ whole genome shotgun (WGS) entry which is preliminary data.</text>
</comment>
<sequence>MTEVTRRELAAFLRSRRERLSPAAAGLAAHGRRRTPGLRREEVAQLAGVGVTWYTWLEQARRINVSSQVLCAVARALQLEPDERRHLLRLGGFPVADPVADAAGVLTEAHLAMLDKLLPYPVAIQTDRFDLLAYNRTYRYLIDDVEKWPAHERNCALLVFLDPAWRERYLDFDKVAASVVARLRASMVSHAEDPEWTGLVERLRSESPCFERHWQRHDVAFGDRSERGFRNDRVGLLRVNFTGLWLDAARSVRMVSLVPADELTAARLRDLDEAVQAEAAVLARPLAA</sequence>
<dbReference type="Pfam" id="PF17765">
    <property type="entry name" value="MLTR_LBD"/>
    <property type="match status" value="1"/>
</dbReference>
<dbReference type="PANTHER" id="PTHR35010">
    <property type="entry name" value="BLL4672 PROTEIN-RELATED"/>
    <property type="match status" value="1"/>
</dbReference>
<gene>
    <name evidence="2" type="ORF">R4I43_25915</name>
</gene>
<dbReference type="InterPro" id="IPR010982">
    <property type="entry name" value="Lambda_DNA-bd_dom_sf"/>
</dbReference>
<dbReference type="EMBL" id="JAWLNX010000022">
    <property type="protein sequence ID" value="MEB3370845.1"/>
    <property type="molecule type" value="Genomic_DNA"/>
</dbReference>
<accession>A0ABU6AHQ5</accession>
<dbReference type="InterPro" id="IPR001387">
    <property type="entry name" value="Cro/C1-type_HTH"/>
</dbReference>
<reference evidence="2 3" key="1">
    <citation type="submission" date="2023-10" db="EMBL/GenBank/DDBJ databases">
        <title>Saccharopolyspora sp. nov., isolated from mangrove soil.</title>
        <authorList>
            <person name="Lu Y."/>
            <person name="Liu W."/>
        </authorList>
    </citation>
    <scope>NUCLEOTIDE SEQUENCE [LARGE SCALE GENOMIC DNA]</scope>
    <source>
        <strain evidence="2 3">S2-29</strain>
    </source>
</reference>
<dbReference type="RefSeq" id="WP_324268311.1">
    <property type="nucleotide sequence ID" value="NZ_JAWLNX010000022.1"/>
</dbReference>
<dbReference type="CDD" id="cd00093">
    <property type="entry name" value="HTH_XRE"/>
    <property type="match status" value="1"/>
</dbReference>
<proteinExistence type="predicted"/>
<dbReference type="InterPro" id="IPR041413">
    <property type="entry name" value="MLTR_LBD"/>
</dbReference>
<organism evidence="2 3">
    <name type="scientific">Saccharopolyspora mangrovi</name>
    <dbReference type="NCBI Taxonomy" id="3082379"/>
    <lineage>
        <taxon>Bacteria</taxon>
        <taxon>Bacillati</taxon>
        <taxon>Actinomycetota</taxon>
        <taxon>Actinomycetes</taxon>
        <taxon>Pseudonocardiales</taxon>
        <taxon>Pseudonocardiaceae</taxon>
        <taxon>Saccharopolyspora</taxon>
    </lineage>
</organism>
<keyword evidence="3" id="KW-1185">Reference proteome</keyword>
<dbReference type="SUPFAM" id="SSF47413">
    <property type="entry name" value="lambda repressor-like DNA-binding domains"/>
    <property type="match status" value="1"/>
</dbReference>
<dbReference type="SMART" id="SM00530">
    <property type="entry name" value="HTH_XRE"/>
    <property type="match status" value="1"/>
</dbReference>
<dbReference type="Gene3D" id="1.10.260.40">
    <property type="entry name" value="lambda repressor-like DNA-binding domains"/>
    <property type="match status" value="1"/>
</dbReference>
<evidence type="ECO:0000259" key="1">
    <source>
        <dbReference type="SMART" id="SM00530"/>
    </source>
</evidence>
<evidence type="ECO:0000313" key="2">
    <source>
        <dbReference type="EMBL" id="MEB3370845.1"/>
    </source>
</evidence>
<feature type="domain" description="HTH cro/C1-type" evidence="1">
    <location>
        <begin position="12"/>
        <end position="84"/>
    </location>
</feature>
<name>A0ABU6AHQ5_9PSEU</name>
<dbReference type="Gene3D" id="3.30.450.180">
    <property type="match status" value="1"/>
</dbReference>
<evidence type="ECO:0000313" key="3">
    <source>
        <dbReference type="Proteomes" id="UP001327093"/>
    </source>
</evidence>